<keyword evidence="3" id="KW-0482">Metalloprotease</keyword>
<dbReference type="KEGG" id="dva:DAD186_09410"/>
<feature type="transmembrane region" description="Helical" evidence="1">
    <location>
        <begin position="254"/>
        <end position="273"/>
    </location>
</feature>
<name>A0A1B0ZHT1_9MICO</name>
<keyword evidence="1" id="KW-0812">Transmembrane</keyword>
<evidence type="ECO:0000313" key="2">
    <source>
        <dbReference type="EMBL" id="ANP27491.1"/>
    </source>
</evidence>
<evidence type="ECO:0000313" key="3">
    <source>
        <dbReference type="EMBL" id="QEU12072.1"/>
    </source>
</evidence>
<gene>
    <name evidence="2" type="ORF">DAD186_09410</name>
    <name evidence="3" type="ORF">FOB48_06990</name>
</gene>
<protein>
    <submittedName>
        <fullName evidence="3">PrsW family intramembrane metalloprotease</fullName>
    </submittedName>
</protein>
<feature type="transmembrane region" description="Helical" evidence="1">
    <location>
        <begin position="76"/>
        <end position="96"/>
    </location>
</feature>
<evidence type="ECO:0000313" key="5">
    <source>
        <dbReference type="Proteomes" id="UP000323865"/>
    </source>
</evidence>
<dbReference type="GO" id="GO:0008237">
    <property type="term" value="F:metallopeptidase activity"/>
    <property type="evidence" value="ECO:0007669"/>
    <property type="project" value="UniProtKB-KW"/>
</dbReference>
<dbReference type="PANTHER" id="PTHR36844">
    <property type="entry name" value="PROTEASE PRSW"/>
    <property type="match status" value="1"/>
</dbReference>
<dbReference type="EMBL" id="CP044108">
    <property type="protein sequence ID" value="QEU12072.1"/>
    <property type="molecule type" value="Genomic_DNA"/>
</dbReference>
<accession>A0A1B0ZHT1</accession>
<proteinExistence type="predicted"/>
<evidence type="ECO:0000313" key="4">
    <source>
        <dbReference type="Proteomes" id="UP000092596"/>
    </source>
</evidence>
<dbReference type="Pfam" id="PF13367">
    <property type="entry name" value="PrsW-protease"/>
    <property type="match status" value="1"/>
</dbReference>
<dbReference type="InterPro" id="IPR026898">
    <property type="entry name" value="PrsW"/>
</dbReference>
<keyword evidence="1" id="KW-0472">Membrane</keyword>
<dbReference type="STRING" id="1630135.DAD186_09410"/>
<feature type="transmembrane region" description="Helical" evidence="1">
    <location>
        <begin position="182"/>
        <end position="202"/>
    </location>
</feature>
<reference evidence="2 4" key="1">
    <citation type="submission" date="2015-06" db="EMBL/GenBank/DDBJ databases">
        <title>Investigation of pathophysiology for high-risk pregnancy and development of treatment modality based on it.</title>
        <authorList>
            <person name="Kim B.-C."/>
            <person name="Lim S."/>
        </authorList>
    </citation>
    <scope>NUCLEOTIDE SEQUENCE [LARGE SCALE GENOMIC DNA]</scope>
    <source>
        <strain evidence="2 4">AD1-86</strain>
    </source>
</reference>
<dbReference type="PANTHER" id="PTHR36844:SF1">
    <property type="entry name" value="PROTEASE PRSW"/>
    <property type="match status" value="1"/>
</dbReference>
<feature type="transmembrane region" description="Helical" evidence="1">
    <location>
        <begin position="293"/>
        <end position="315"/>
    </location>
</feature>
<keyword evidence="3" id="KW-0645">Protease</keyword>
<keyword evidence="1" id="KW-1133">Transmembrane helix</keyword>
<keyword evidence="5" id="KW-1185">Reference proteome</keyword>
<feature type="transmembrane region" description="Helical" evidence="1">
    <location>
        <begin position="222"/>
        <end position="247"/>
    </location>
</feature>
<dbReference type="Proteomes" id="UP000323865">
    <property type="component" value="Chromosome"/>
</dbReference>
<sequence length="426" mass="46862">MSTTGKALGYGYDVEREIPADLAHVMPSFAEREQQKKKRGKFATWVIFTLAFAVLAFAAAALFLLVIVPLGIGTSLVSLTAALVPFSIVLFAVWWLDRTTPQPRFTMAYAFLWGAIGSISLTYIFGTAVVIIIALQTQDATAQEFLSVAFQAPVVEETTKAFGLVLLLLFGRRYISGTIDGVIYAVLIAAGFAFTENITYFARSFAEAQVMGNSTVFWQTFFMRGLLSPFAHASFTSLVGLGIGIAAQRRSLPLYFFLGAGGLGLGMGLHALWNGGSMLLALNGVTSLKELLFWYAVIEVPIFLTFVLVMVFLRWREKRMLRRRLSEYGRAGWFTPSEVDMLVSLRGRRRAKAWASSFGAVATWTMAEFQSLALRLAAQRQAAVAGHTSSRIKESEALLLSQLTETRRVIAALTTPVVPARTMIQR</sequence>
<dbReference type="AlphaFoldDB" id="A0A1B0ZHT1"/>
<feature type="transmembrane region" description="Helical" evidence="1">
    <location>
        <begin position="148"/>
        <end position="170"/>
    </location>
</feature>
<evidence type="ECO:0000256" key="1">
    <source>
        <dbReference type="SAM" id="Phobius"/>
    </source>
</evidence>
<dbReference type="EMBL" id="CP012117">
    <property type="protein sequence ID" value="ANP27491.1"/>
    <property type="molecule type" value="Genomic_DNA"/>
</dbReference>
<keyword evidence="3" id="KW-0378">Hydrolase</keyword>
<reference evidence="3 5" key="2">
    <citation type="submission" date="2019-09" db="EMBL/GenBank/DDBJ databases">
        <title>FDA dAtabase for Regulatory Grade micrObial Sequences (FDA-ARGOS): Supporting development and validation of Infectious Disease Dx tests.</title>
        <authorList>
            <person name="Sciortino C."/>
            <person name="Tallon L."/>
            <person name="Sadzewicz L."/>
            <person name="Vavikolanu K."/>
            <person name="Mehta A."/>
            <person name="Aluvathingal J."/>
            <person name="Nadendla S."/>
            <person name="Nandy P."/>
            <person name="Geyer C."/>
            <person name="Yan Y."/>
            <person name="Sichtig H."/>
        </authorList>
    </citation>
    <scope>NUCLEOTIDE SEQUENCE [LARGE SCALE GENOMIC DNA]</scope>
    <source>
        <strain evidence="3 5">FDAARGOS_640</strain>
    </source>
</reference>
<dbReference type="RefSeq" id="WP_065247690.1">
    <property type="nucleotide sequence ID" value="NZ_CP012117.1"/>
</dbReference>
<dbReference type="Proteomes" id="UP000092596">
    <property type="component" value="Chromosome"/>
</dbReference>
<organism evidence="2 4">
    <name type="scientific">Dermabacter vaginalis</name>
    <dbReference type="NCBI Taxonomy" id="1630135"/>
    <lineage>
        <taxon>Bacteria</taxon>
        <taxon>Bacillati</taxon>
        <taxon>Actinomycetota</taxon>
        <taxon>Actinomycetes</taxon>
        <taxon>Micrococcales</taxon>
        <taxon>Dermabacteraceae</taxon>
        <taxon>Dermabacter</taxon>
    </lineage>
</organism>
<feature type="transmembrane region" description="Helical" evidence="1">
    <location>
        <begin position="42"/>
        <end position="70"/>
    </location>
</feature>
<feature type="transmembrane region" description="Helical" evidence="1">
    <location>
        <begin position="108"/>
        <end position="136"/>
    </location>
</feature>